<evidence type="ECO:0000313" key="8">
    <source>
        <dbReference type="EMBL" id="HGB15289.1"/>
    </source>
</evidence>
<keyword evidence="4" id="KW-0411">Iron-sulfur</keyword>
<keyword evidence="2" id="KW-0479">Metal-binding</keyword>
<dbReference type="Pfam" id="PF01869">
    <property type="entry name" value="BcrAD_BadFG"/>
    <property type="match status" value="2"/>
</dbReference>
<evidence type="ECO:0000256" key="1">
    <source>
        <dbReference type="ARBA" id="ARBA00001966"/>
    </source>
</evidence>
<proteinExistence type="predicted"/>
<evidence type="ECO:0000256" key="2">
    <source>
        <dbReference type="ARBA" id="ARBA00022723"/>
    </source>
</evidence>
<sequence length="1392" mass="155921">MQGIYDVGIDVGSVSVNLVVMNPEGQVLREVYRRHLGEPYLTALNLLKELEPDFPHNQCRLAAFTGLGGKVLAEVLGGPLINEVIAQARGTCHFRPDVRSIIDMGGEDAKLILVDRENGQPVIHDFAMNTMCAAGTGSFLDQQAHRLGYTIEQFSEMALKSTTPPRIAGRCSVFAKTDMIHLQQGATPDYEIIYGLCLAMARNLKGNIAKGKNLAAPVAFQGGVAHNLGVRQAFREVLELDEESFVIPPHFCALGAVGAVLVARENPPAGFRLNLKPLEDYLAREAEPERPLPPLKPPAELGPDHYAVAPLPPLGSETEAYLGIDVGSISTNVVVIDKEMRVLAREYLMTAGRPLEAITEGLRRVGQRLGGRVKIMGAATTGSGRYLTGDFIGADIVRNEITAQATAAAAIDHTVDTIFEIGGQDSKFISLENGAIVDFMMNKVCAAGTGSYLEEQAEKLGISIKEEFGRLALEAKTPVRMGERCTVFMESDIVHHQQRGAAKEDLVAGLSYSIVYNYLNKVVEGRRIGNNIFYQGATAANRGIVAAFEQVCGKRITVPPHHDVTGAIGAAILAMRERTWKESRFKGFDLAEREYTITSFECSSCPNRCEIRQVQIAGEKPLFYGSRCEKYETGGQQQGADLPDLLKEREDLLYGPEPPKEGHRGVVGLPRIMHFQELMPFFRTFLEELGFTVVYSPKTNKKVIRQGVESLAAEPCYPVKVAHGHILELLKAGVKRILLPSIIDLAHPHPEVGSGQVCPMAQSLPYTVPTTIDFREYGAERLTSVLYFGRGYKQLKKGMLDLGRKLGVSSFRVERALRRALAAQKDYYACLRARGREILENLKPGERVMILIGRPYNAFDPAMNLNLHRKLRQLGVLAMPMDFLPLDEVDDLEDIKPMYWRFGQKILGAAQIIRQDPRLYGIFITNFGCGPDSFIQHFFREQMQGKPYLEIEIDEHSSDVGAITRLEAFLDSLKNVTVKPAPVRVSPFRHRVFGNLKRRIYFPPMADHALALVAAFEACGVEAEALPESDEESLELGRRLTTGKECYPLILTTGDLAKLVRRPDFNPDKSAFFMPSASGPCRFGQYRRYHRLVLDELGFPQVPVYSPDQDVTMYNEVGMVGKDFDRIAWNGVVAIDLLEKKLRETRPYERLPGESDRVYAHYLQRTYETLRDRGDLVKVLTEAREVFDEVALNGRGDKPVVGVVGEIYVRSNRFSNEDAVREIESLGGEVWMPPIGEWLLYVNYTSKKRALAARRYHYYLKIRLKEYFQHKDEHRLEEIFQGSIRNLKEPPIPETLDMAGDYLHPSFEGEAILSLGKSRDFVRKGVAGLVNIMPFTCMPGTVVNFLLEKFRRENQNIPFLNLAYDGQEQTHTRTRLEAFMYQVREFHQRRSR</sequence>
<keyword evidence="5" id="KW-0812">Transmembrane</keyword>
<feature type="transmembrane region" description="Helical" evidence="5">
    <location>
        <begin position="1326"/>
        <end position="1347"/>
    </location>
</feature>
<comment type="cofactor">
    <cofactor evidence="1">
        <name>[4Fe-4S] cluster</name>
        <dbReference type="ChEBI" id="CHEBI:49883"/>
    </cofactor>
</comment>
<dbReference type="GO" id="GO:0051536">
    <property type="term" value="F:iron-sulfur cluster binding"/>
    <property type="evidence" value="ECO:0007669"/>
    <property type="project" value="UniProtKB-KW"/>
</dbReference>
<keyword evidence="5" id="KW-1133">Transmembrane helix</keyword>
<keyword evidence="5" id="KW-0472">Membrane</keyword>
<dbReference type="CDD" id="cd24035">
    <property type="entry name" value="ASKHA_NBD_O66634-like_rpt2"/>
    <property type="match status" value="1"/>
</dbReference>
<dbReference type="Gene3D" id="3.30.420.40">
    <property type="match status" value="4"/>
</dbReference>
<dbReference type="InterPro" id="IPR043129">
    <property type="entry name" value="ATPase_NBD"/>
</dbReference>
<dbReference type="Gene3D" id="3.40.50.11900">
    <property type="match status" value="1"/>
</dbReference>
<dbReference type="Pfam" id="PF09989">
    <property type="entry name" value="DUF2229"/>
    <property type="match status" value="1"/>
</dbReference>
<protein>
    <submittedName>
        <fullName evidence="8">CoA activase</fullName>
    </submittedName>
</protein>
<dbReference type="InterPro" id="IPR002731">
    <property type="entry name" value="ATPase_BadF"/>
</dbReference>
<dbReference type="SUPFAM" id="SSF53067">
    <property type="entry name" value="Actin-like ATPase domain"/>
    <property type="match status" value="2"/>
</dbReference>
<dbReference type="PANTHER" id="PTHR32329">
    <property type="entry name" value="BIFUNCTIONAL PROTEIN [INCLUDES 2-HYDROXYACYL-COA DEHYDRATASE (N-TER) AND ITS ACTIVATOR DOMAIN (C_TERM)-RELATED"/>
    <property type="match status" value="1"/>
</dbReference>
<evidence type="ECO:0000256" key="5">
    <source>
        <dbReference type="SAM" id="Phobius"/>
    </source>
</evidence>
<keyword evidence="3" id="KW-0408">Iron</keyword>
<dbReference type="InterPro" id="IPR018709">
    <property type="entry name" value="CoA_activase_DUF2229"/>
</dbReference>
<reference evidence="8" key="1">
    <citation type="journal article" date="2020" name="mSystems">
        <title>Genome- and Community-Level Interaction Insights into Carbon Utilization and Element Cycling Functions of Hydrothermarchaeota in Hydrothermal Sediment.</title>
        <authorList>
            <person name="Zhou Z."/>
            <person name="Liu Y."/>
            <person name="Xu W."/>
            <person name="Pan J."/>
            <person name="Luo Z.H."/>
            <person name="Li M."/>
        </authorList>
    </citation>
    <scope>NUCLEOTIDE SEQUENCE [LARGE SCALE GENOMIC DNA]</scope>
    <source>
        <strain evidence="8">SpSt-776</strain>
    </source>
</reference>
<dbReference type="InterPro" id="IPR051805">
    <property type="entry name" value="Dehydratase_Activator_Redct"/>
</dbReference>
<organism evidence="8">
    <name type="scientific">Desulfobacca acetoxidans</name>
    <dbReference type="NCBI Taxonomy" id="60893"/>
    <lineage>
        <taxon>Bacteria</taxon>
        <taxon>Pseudomonadati</taxon>
        <taxon>Thermodesulfobacteriota</taxon>
        <taxon>Desulfobaccia</taxon>
        <taxon>Desulfobaccales</taxon>
        <taxon>Desulfobaccaceae</taxon>
        <taxon>Desulfobacca</taxon>
    </lineage>
</organism>
<dbReference type="PANTHER" id="PTHR32329:SF7">
    <property type="entry name" value="ACTIVATOR OF 2-HYDROXYACYL-COA-HYDRATASE"/>
    <property type="match status" value="1"/>
</dbReference>
<feature type="domain" description="ATPase BadF/BadG/BcrA/BcrD type" evidence="6">
    <location>
        <begin position="322"/>
        <end position="574"/>
    </location>
</feature>
<dbReference type="InterPro" id="IPR008275">
    <property type="entry name" value="CoA_E_activase_dom"/>
</dbReference>
<comment type="caution">
    <text evidence="8">The sequence shown here is derived from an EMBL/GenBank/DDBJ whole genome shotgun (WGS) entry which is preliminary data.</text>
</comment>
<feature type="domain" description="ATPase BadF/BadG/BcrA/BcrD type" evidence="6">
    <location>
        <begin position="7"/>
        <end position="263"/>
    </location>
</feature>
<gene>
    <name evidence="8" type="ORF">ENV62_08655</name>
</gene>
<dbReference type="NCBIfam" id="TIGR00241">
    <property type="entry name" value="CoA_E_activ"/>
    <property type="match status" value="1"/>
</dbReference>
<dbReference type="CDD" id="cd24034">
    <property type="entry name" value="ASKHA_NBD_O66634-like_rpt1"/>
    <property type="match status" value="1"/>
</dbReference>
<accession>A0A7C3WI88</accession>
<feature type="domain" description="DUF2229" evidence="7">
    <location>
        <begin position="667"/>
        <end position="883"/>
    </location>
</feature>
<dbReference type="GO" id="GO:0046872">
    <property type="term" value="F:metal ion binding"/>
    <property type="evidence" value="ECO:0007669"/>
    <property type="project" value="UniProtKB-KW"/>
</dbReference>
<dbReference type="EMBL" id="DTHB01000053">
    <property type="protein sequence ID" value="HGB15289.1"/>
    <property type="molecule type" value="Genomic_DNA"/>
</dbReference>
<evidence type="ECO:0000256" key="3">
    <source>
        <dbReference type="ARBA" id="ARBA00023004"/>
    </source>
</evidence>
<evidence type="ECO:0000259" key="7">
    <source>
        <dbReference type="Pfam" id="PF09989"/>
    </source>
</evidence>
<name>A0A7C3WI88_9BACT</name>
<evidence type="ECO:0000259" key="6">
    <source>
        <dbReference type="Pfam" id="PF01869"/>
    </source>
</evidence>
<evidence type="ECO:0000256" key="4">
    <source>
        <dbReference type="ARBA" id="ARBA00023014"/>
    </source>
</evidence>